<dbReference type="Proteomes" id="UP000509441">
    <property type="component" value="Chromosome"/>
</dbReference>
<protein>
    <submittedName>
        <fullName evidence="1">Uncharacterized protein</fullName>
    </submittedName>
</protein>
<proteinExistence type="predicted"/>
<reference evidence="1 2" key="1">
    <citation type="submission" date="2018-02" db="EMBL/GenBank/DDBJ databases">
        <title>Complete genome of Nitrosopumilus oxyclinae HCE1.</title>
        <authorList>
            <person name="Qin W."/>
            <person name="Zheng Y."/>
            <person name="Stahl D.A."/>
        </authorList>
    </citation>
    <scope>NUCLEOTIDE SEQUENCE [LARGE SCALE GENOMIC DNA]</scope>
    <source>
        <strain evidence="1 2">HCE1</strain>
    </source>
</reference>
<sequence>MKFQFLILIAVSLSVLLVSQVAESSYADVVSPSKQVKIGIDKSEVICKAHLVKVYRINADSIDCFTPTTAEKLIKSGIAKDIPKAKLDAKKSFRQNSPIGTINGFDTVKKFGSEGKFTSTPRTVEYLYVFEACANEKTVRVPEVLVTSDSEAKTVKLAKKIQANTCFTSSASIKAIDPKSISGVLTNKGIITDKLTELENNVSQLQGKLSVLKKSFSDVIPKDSTPLTADSKVMISTTGDEIVKLRAELNLAKGELNKYLFTLHSPQLPASQFAKQKLAFTGTPLEGTSAKILTVSKQTLGNTDTPDTVTGVKLYNVVFEACSGNDVLRAPEVRISSDNEEKTIKIAERIIANSCQMSAGKINALDANSITLEIANRADVSAKIIQLESNIGMLLDEQVQYQKELNKLVVLSVKPANYEEKVTELSSKIIDLRNQMRDLKFQLYGNLYEVYK</sequence>
<evidence type="ECO:0000313" key="2">
    <source>
        <dbReference type="Proteomes" id="UP000509441"/>
    </source>
</evidence>
<dbReference type="KEGG" id="nox:C5F49_03350"/>
<name>A0A7D5R4J6_9ARCH</name>
<dbReference type="AlphaFoldDB" id="A0A7D5R4J6"/>
<dbReference type="EMBL" id="CP026994">
    <property type="protein sequence ID" value="QLH04459.1"/>
    <property type="molecule type" value="Genomic_DNA"/>
</dbReference>
<accession>A0A7D5R4J6</accession>
<organism evidence="1 2">
    <name type="scientific">Nitrosopumilus oxyclinae</name>
    <dbReference type="NCBI Taxonomy" id="1959104"/>
    <lineage>
        <taxon>Archaea</taxon>
        <taxon>Nitrososphaerota</taxon>
        <taxon>Nitrososphaeria</taxon>
        <taxon>Nitrosopumilales</taxon>
        <taxon>Nitrosopumilaceae</taxon>
        <taxon>Nitrosopumilus</taxon>
    </lineage>
</organism>
<keyword evidence="2" id="KW-1185">Reference proteome</keyword>
<gene>
    <name evidence="1" type="ORF">C5F49_03350</name>
</gene>
<evidence type="ECO:0000313" key="1">
    <source>
        <dbReference type="EMBL" id="QLH04459.1"/>
    </source>
</evidence>